<feature type="non-terminal residue" evidence="1">
    <location>
        <position position="138"/>
    </location>
</feature>
<name>A0A420I812_9PEZI</name>
<dbReference type="PANTHER" id="PTHR35204:SF1">
    <property type="entry name" value="ENTEROTOXIN"/>
    <property type="match status" value="1"/>
</dbReference>
<keyword evidence="2" id="KW-1185">Reference proteome</keyword>
<dbReference type="Proteomes" id="UP000286134">
    <property type="component" value="Unassembled WGS sequence"/>
</dbReference>
<reference evidence="1 2" key="1">
    <citation type="journal article" date="2018" name="BMC Genomics">
        <title>Comparative genome analyses reveal sequence features reflecting distinct modes of host-adaptation between dicot and monocot powdery mildew.</title>
        <authorList>
            <person name="Wu Y."/>
            <person name="Ma X."/>
            <person name="Pan Z."/>
            <person name="Kale S.D."/>
            <person name="Song Y."/>
            <person name="King H."/>
            <person name="Zhang Q."/>
            <person name="Presley C."/>
            <person name="Deng X."/>
            <person name="Wei C.I."/>
            <person name="Xiao S."/>
        </authorList>
    </citation>
    <scope>NUCLEOTIDE SEQUENCE [LARGE SCALE GENOMIC DNA]</scope>
    <source>
        <strain evidence="1">UMSG2</strain>
    </source>
</reference>
<evidence type="ECO:0000313" key="2">
    <source>
        <dbReference type="Proteomes" id="UP000286134"/>
    </source>
</evidence>
<dbReference type="InterPro" id="IPR038921">
    <property type="entry name" value="YOR389W-like"/>
</dbReference>
<dbReference type="EMBL" id="MCFK01000234">
    <property type="protein sequence ID" value="RKF65853.1"/>
    <property type="molecule type" value="Genomic_DNA"/>
</dbReference>
<accession>A0A420I812</accession>
<protein>
    <submittedName>
        <fullName evidence="1">Uncharacterized protein</fullName>
    </submittedName>
</protein>
<gene>
    <name evidence="1" type="ORF">OnM2_002050</name>
</gene>
<proteinExistence type="predicted"/>
<dbReference type="AlphaFoldDB" id="A0A420I812"/>
<sequence length="138" mass="15674">MKFSKQLLFHVVLSQTTAKLQAPILSTSIQSVENAPSISSSVLNAPHIFNTIYGAMRQWENSLKHNGMSIYPVTVEANTLLYHGGLSDKPINNVEWLAFETEHAESFSKFKFNAKQDYTGYLSTYRTTRPLRNIIYLD</sequence>
<dbReference type="OrthoDB" id="10261782at2759"/>
<dbReference type="STRING" id="212602.A0A420I812"/>
<dbReference type="PANTHER" id="PTHR35204">
    <property type="entry name" value="YALI0A21131P"/>
    <property type="match status" value="1"/>
</dbReference>
<evidence type="ECO:0000313" key="1">
    <source>
        <dbReference type="EMBL" id="RKF65853.1"/>
    </source>
</evidence>
<organism evidence="1 2">
    <name type="scientific">Erysiphe neolycopersici</name>
    <dbReference type="NCBI Taxonomy" id="212602"/>
    <lineage>
        <taxon>Eukaryota</taxon>
        <taxon>Fungi</taxon>
        <taxon>Dikarya</taxon>
        <taxon>Ascomycota</taxon>
        <taxon>Pezizomycotina</taxon>
        <taxon>Leotiomycetes</taxon>
        <taxon>Erysiphales</taxon>
        <taxon>Erysiphaceae</taxon>
        <taxon>Erysiphe</taxon>
    </lineage>
</organism>
<comment type="caution">
    <text evidence="1">The sequence shown here is derived from an EMBL/GenBank/DDBJ whole genome shotgun (WGS) entry which is preliminary data.</text>
</comment>